<feature type="compositionally biased region" description="Acidic residues" evidence="1">
    <location>
        <begin position="523"/>
        <end position="532"/>
    </location>
</feature>
<dbReference type="Proteomes" id="UP001153636">
    <property type="component" value="Chromosome 8"/>
</dbReference>
<dbReference type="OrthoDB" id="10692445at2759"/>
<reference evidence="3" key="1">
    <citation type="submission" date="2022-01" db="EMBL/GenBank/DDBJ databases">
        <authorList>
            <person name="King R."/>
        </authorList>
    </citation>
    <scope>NUCLEOTIDE SEQUENCE</scope>
</reference>
<keyword evidence="4" id="KW-1185">Reference proteome</keyword>
<name>A0A9P0GI93_9CUCU</name>
<evidence type="ECO:0000256" key="2">
    <source>
        <dbReference type="SAM" id="SignalP"/>
    </source>
</evidence>
<protein>
    <submittedName>
        <fullName evidence="3">Uncharacterized protein</fullName>
    </submittedName>
</protein>
<feature type="region of interest" description="Disordered" evidence="1">
    <location>
        <begin position="521"/>
        <end position="541"/>
    </location>
</feature>
<keyword evidence="2" id="KW-0732">Signal</keyword>
<evidence type="ECO:0000313" key="4">
    <source>
        <dbReference type="Proteomes" id="UP001153636"/>
    </source>
</evidence>
<evidence type="ECO:0000313" key="3">
    <source>
        <dbReference type="EMBL" id="CAH1114634.1"/>
    </source>
</evidence>
<organism evidence="3 4">
    <name type="scientific">Psylliodes chrysocephalus</name>
    <dbReference type="NCBI Taxonomy" id="3402493"/>
    <lineage>
        <taxon>Eukaryota</taxon>
        <taxon>Metazoa</taxon>
        <taxon>Ecdysozoa</taxon>
        <taxon>Arthropoda</taxon>
        <taxon>Hexapoda</taxon>
        <taxon>Insecta</taxon>
        <taxon>Pterygota</taxon>
        <taxon>Neoptera</taxon>
        <taxon>Endopterygota</taxon>
        <taxon>Coleoptera</taxon>
        <taxon>Polyphaga</taxon>
        <taxon>Cucujiformia</taxon>
        <taxon>Chrysomeloidea</taxon>
        <taxon>Chrysomelidae</taxon>
        <taxon>Galerucinae</taxon>
        <taxon>Alticini</taxon>
        <taxon>Psylliodes</taxon>
    </lineage>
</organism>
<gene>
    <name evidence="3" type="ORF">PSYICH_LOCUS14322</name>
</gene>
<proteinExistence type="predicted"/>
<accession>A0A9P0GI93</accession>
<sequence>MKSYILLLMCLLLFVNYANPKQCTSCSGKNCNAQITVKICSTSESSVDDNIFKANNPDVICIYKEYLDKDITLSQEEMFLKCVCKSFQETVVVYICDVPSNHSLIQYLKSFSSTHAEKYSANKLELKQALIKDKQNKMFVTTTSSSKSHLRFLPKTDESLNETYHSWIILRKIPVQSQNGISTTEKIKGHARSVEHIFPRNPWQPIVTTTRNYGIGISEGIVDDPKKFERDLSSSPVVTNPMYEYLNATINWNSLVEKSTTSHYWHHLMEKSREITTNSVLDLPLRENISTPESSTSTSTFSTVNEQITNLSWNSWYRWQMDLLENQTNGLDTLLKDLDYTTSNPITQTNTTENKLENSQNGAVTNNDIGLNTVLSTTVKPELAFKNFLHAKLPNFHDLNKTANRFKRNVNSNKKRLVKPKKIQHNRIITSSAPPSPSSVNKINKLNFYIQALFNESLTTQSPHLDPLGKFVNLTVISNNTKHSESITTTHSLNINGMTITTKHTPDILDFVFPNQLNLWSPNDDDDNDDNGMVEKESPPQKTTLSINDYIGHLFTTPILTTSIKPTTQTVQVESQTSNFSDILDVLNTLPTTPRTTTHNYLSDSLNWRFIFGVDNTTEINKNNHWNNWYAGPFTEETTRNILDNTLPYIYEKNRERKLKYNLNAVSVNVAANVAKSNKNKLASFLRRRRSLHPRRSKKILDKKNIATTIPTTLATSSTTLTTMHNYLQDSVNWSYIFENDKTKFTTTEPLGTTSVFELILQKFYWTSLPNATNSSNTESVTVFNELASTESVNTSTDFLILNNKNQSETKYIISNLSRKIRSDSDIFSDTLNKLPTTIRPTTHNYLKDSINWTYLIGSQNVQQVSDASLKGTKKILTTTSVLDISLPASFFTETNLTDNLTNSIIFRDFSTEGPVNISSNLKYTSNVTSIQKESDFRGKLPSDGSKLIRRIRSATKRRLKKISTTTVRRRKPDISNSTTSSLIESKVRHLMSALLINTEAPIESVTRMQALIPFEVLENDFTSTVSEHPDESFNDRWFVHSTTSVFDYMLNTLPTLKYTTHNYLQDSVDVGFMEKTTESPIPWYLTTPETIEETTSILDKYIPNCLMMESASDNSKSLTRTTSTTTTSTPKPISDSSLESFILESTTAKKFLGLILDYDSDIDVDTKSRSITKRNLMPFRNDKTTMSFEMLNILKTLPTNFPSTTLSYLKKPLDWDSVTKREYLLTKINSVTSKSDDIKNSSVQFSKVSAVHNVSLNHTGKYIKDYFNQSTNTKTPSYTDKLQTNYKTTHYYNTYLNNLGEISNQIFTNKSSNMTIENLDTAKSKFNSQVSKNSKIKPKTSTDHKLNKIIRKLFLTTSSPLNSSFKIKSTTKADSMEAILYLGLNELPKYSFQTSQSNFSTNSLSGAVSYSEFSNLSDSELNNTDSIDTQDNSTQLSTLSLIDNSITHSNQNYSKLDINLTDISESVSTSSYWLKPTSTLEIPEVTEYPDKKQNYFSIFFANLIDLILLDKQFLNIDGFEFNTTFIPKLNNSITTNRPPQIKFDSSLKSVNTDGFKNVLPNSTKSNFSHVVSPLTSDNLNISVPALLIINKKLADLNAGRYEQPKYWINKRALNLTSRYKRSSAVKSEPDYIFSLMTTSGVPSSLPDSSKIPFYRARRSTIAPLRNREINFKRNANSIFIENITEEFPTNTNSNFTENYKKENIIPNSLSNLIKTDAGKKQFVNRFSKWVPFIAINQSFSQYFFENSSKENKNNTPREVTDPSTSASIFLKRKNATSRLNFRPAIINQPITLNVIINKMLPNKYKSLIMGITPRLAINTTTANPISQNNTTTFTEHLSLPLPTRPEPVAILKNNSNIISYPSKTNENSLLNKSPSWLNIFSEIAQRTNITTSTTPSNGTYSKFTTINKTAAIISTFIAFTSNITNISSNDVTIMLTTSRTPTLDADEQIILENLHDTDNRVNKISKNFTQINSDLLFPLNKKKITTLNHTSTVQISKDSPKIITDLKSTTLKNSDLLISNTTQQTSNSNEYEYSVEGISSSSSLDTSTEFALFEQFYTRNNLQSQLNPTTNKKEERRVTTNKEKDSDILYIPIWQGSDNIASTIITILNDTGDVGNNELQEQTTFDYEARGRIFSSPNWYESISNNINVDSNLPNDPIFNKPLSNFESSTLPSSKSHNSYNYLSTYMSNKNNLQSNLPIIRTITSMSILNSTSDTQTFPNLNLSVFSTSKFDEVETGEILKYSKLPSEDAKTPLRDQSPDYVGRAFLKEAPVQRSILGPFESRNNYGSLPTYPNSLISKMYHRSTLKPTIYFSRSDESTSRNLGPVSNCPWDNKLFDNLPKTDSQTLSEPDNILSSEVSSEEYSKQSKQFIPTVFKHTVEPIPITFKPERTWSTIKHSPISNKEVRYYNPTTQSMHGTKNSIPEESFKTESLPDWLTAKYFKATTTRRTNPLPNKTFRPRDSTRWARVKASRSRPLWVLVSDEAPSGAHSNRVKRRYKRRDFTRKPLFQEKKTPSLKKVMLVSLLL</sequence>
<feature type="signal peptide" evidence="2">
    <location>
        <begin position="1"/>
        <end position="20"/>
    </location>
</feature>
<dbReference type="EMBL" id="OV651820">
    <property type="protein sequence ID" value="CAH1114634.1"/>
    <property type="molecule type" value="Genomic_DNA"/>
</dbReference>
<evidence type="ECO:0000256" key="1">
    <source>
        <dbReference type="SAM" id="MobiDB-lite"/>
    </source>
</evidence>
<feature type="chain" id="PRO_5040180342" evidence="2">
    <location>
        <begin position="21"/>
        <end position="2527"/>
    </location>
</feature>